<keyword evidence="3" id="KW-0732">Signal</keyword>
<feature type="domain" description="SusD-like N-terminal" evidence="7">
    <location>
        <begin position="123"/>
        <end position="262"/>
    </location>
</feature>
<dbReference type="Proteomes" id="UP000274271">
    <property type="component" value="Unassembled WGS sequence"/>
</dbReference>
<dbReference type="EMBL" id="RQJP01000002">
    <property type="protein sequence ID" value="RRB15498.1"/>
    <property type="molecule type" value="Genomic_DNA"/>
</dbReference>
<keyword evidence="9" id="KW-1185">Reference proteome</keyword>
<dbReference type="CDD" id="cd08977">
    <property type="entry name" value="SusD"/>
    <property type="match status" value="1"/>
</dbReference>
<dbReference type="Pfam" id="PF07980">
    <property type="entry name" value="SusD_RagB"/>
    <property type="match status" value="1"/>
</dbReference>
<dbReference type="InterPro" id="IPR012944">
    <property type="entry name" value="SusD_RagB_dom"/>
</dbReference>
<comment type="subcellular location">
    <subcellularLocation>
        <location evidence="1">Cell outer membrane</location>
    </subcellularLocation>
</comment>
<dbReference type="InterPro" id="IPR033985">
    <property type="entry name" value="SusD-like_N"/>
</dbReference>
<comment type="caution">
    <text evidence="8">The sequence shown here is derived from an EMBL/GenBank/DDBJ whole genome shotgun (WGS) entry which is preliminary data.</text>
</comment>
<comment type="similarity">
    <text evidence="2">Belongs to the SusD family.</text>
</comment>
<evidence type="ECO:0000259" key="6">
    <source>
        <dbReference type="Pfam" id="PF07980"/>
    </source>
</evidence>
<evidence type="ECO:0000256" key="5">
    <source>
        <dbReference type="ARBA" id="ARBA00023237"/>
    </source>
</evidence>
<evidence type="ECO:0000256" key="1">
    <source>
        <dbReference type="ARBA" id="ARBA00004442"/>
    </source>
</evidence>
<organism evidence="8 9">
    <name type="scientific">Larkinella knui</name>
    <dbReference type="NCBI Taxonomy" id="2025310"/>
    <lineage>
        <taxon>Bacteria</taxon>
        <taxon>Pseudomonadati</taxon>
        <taxon>Bacteroidota</taxon>
        <taxon>Cytophagia</taxon>
        <taxon>Cytophagales</taxon>
        <taxon>Spirosomataceae</taxon>
        <taxon>Larkinella</taxon>
    </lineage>
</organism>
<evidence type="ECO:0000313" key="8">
    <source>
        <dbReference type="EMBL" id="RRB15498.1"/>
    </source>
</evidence>
<gene>
    <name evidence="8" type="ORF">EHT87_13310</name>
</gene>
<accession>A0A3P1CQG9</accession>
<keyword evidence="5" id="KW-0998">Cell outer membrane</keyword>
<dbReference type="Gene3D" id="1.25.40.390">
    <property type="match status" value="1"/>
</dbReference>
<name>A0A3P1CQG9_9BACT</name>
<evidence type="ECO:0000256" key="2">
    <source>
        <dbReference type="ARBA" id="ARBA00006275"/>
    </source>
</evidence>
<dbReference type="OrthoDB" id="621018at2"/>
<evidence type="ECO:0000256" key="3">
    <source>
        <dbReference type="ARBA" id="ARBA00022729"/>
    </source>
</evidence>
<reference evidence="8 9" key="1">
    <citation type="submission" date="2018-11" db="EMBL/GenBank/DDBJ databases">
        <authorList>
            <person name="Zhou Z."/>
            <person name="Wang G."/>
        </authorList>
    </citation>
    <scope>NUCLEOTIDE SEQUENCE [LARGE SCALE GENOMIC DNA]</scope>
    <source>
        <strain evidence="8 9">KCTC42998</strain>
    </source>
</reference>
<keyword evidence="4" id="KW-0472">Membrane</keyword>
<proteinExistence type="inferred from homology"/>
<evidence type="ECO:0000313" key="9">
    <source>
        <dbReference type="Proteomes" id="UP000274271"/>
    </source>
</evidence>
<evidence type="ECO:0000256" key="4">
    <source>
        <dbReference type="ARBA" id="ARBA00023136"/>
    </source>
</evidence>
<protein>
    <submittedName>
        <fullName evidence="8">RagB/SusD family nutrient uptake outer membrane protein</fullName>
    </submittedName>
</protein>
<feature type="domain" description="RagB/SusD" evidence="6">
    <location>
        <begin position="303"/>
        <end position="595"/>
    </location>
</feature>
<dbReference type="AlphaFoldDB" id="A0A3P1CQG9"/>
<dbReference type="SUPFAM" id="SSF48452">
    <property type="entry name" value="TPR-like"/>
    <property type="match status" value="1"/>
</dbReference>
<dbReference type="GO" id="GO:0009279">
    <property type="term" value="C:cell outer membrane"/>
    <property type="evidence" value="ECO:0007669"/>
    <property type="project" value="UniProtKB-SubCell"/>
</dbReference>
<sequence>MATMSNRRLEPVAVTRRSKWSASASMSASRNRRFSFHFSTESKMKKIYYWFLSACLLLSTTSCEDYLERFPLEGPADQSYFANASELELAVNGCYKGMNFHPSDGMPTQLLLDVCTDINWDRNNSAMQQIGKGSHDSNNGFVRSVWTEAYKIIGRCNFILDNMNKLDGKMDPVLYARFQAEARFVRAYMYGYLIELFGGVPLVTKTLGLADAQVPKSTKEECATFVMKELDEAAKSLPNSYDAKNTGRATKGAALATKARTALYNEKWEVAASAAKAVMDLNINKLHPNFGELFSYKGQTSSEIIFALQYLKGTLTHSTPQNFLSRNAQGASNKVPGQTLIDSYECTDGLSIDKSPLYNPKDPFKNRDPRLDFTVAVPGSNYFNFKFETHKDSVKTINYTTGARVDNQDAIHAFATYTGYCWRKYTDLTDKDDRSNSEINIILIRYAEVLLIYAEAKIEANQIDQSVYDAINAVRQRVNMPAIKSGKTQAELRSIIRKERKYELANEGFRLFDIRRWKIADKLLNGNFLGRIPKGLLAAAPVIDANGTPDYSNVPNKADMRVVEVRIFNPNRDYLWPIPYIETVTNKVLTQNAGY</sequence>
<dbReference type="InterPro" id="IPR011990">
    <property type="entry name" value="TPR-like_helical_dom_sf"/>
</dbReference>
<evidence type="ECO:0000259" key="7">
    <source>
        <dbReference type="Pfam" id="PF14322"/>
    </source>
</evidence>
<dbReference type="Pfam" id="PF14322">
    <property type="entry name" value="SusD-like_3"/>
    <property type="match status" value="1"/>
</dbReference>